<evidence type="ECO:0000256" key="2">
    <source>
        <dbReference type="ARBA" id="ARBA00023163"/>
    </source>
</evidence>
<feature type="transmembrane region" description="Helical" evidence="3">
    <location>
        <begin position="108"/>
        <end position="131"/>
    </location>
</feature>
<protein>
    <recommendedName>
        <fullName evidence="6">Zinc-finger domain-containing protein</fullName>
    </recommendedName>
</protein>
<evidence type="ECO:0000313" key="4">
    <source>
        <dbReference type="EMBL" id="ORW34549.1"/>
    </source>
</evidence>
<keyword evidence="3" id="KW-0472">Membrane</keyword>
<evidence type="ECO:0000256" key="1">
    <source>
        <dbReference type="ARBA" id="ARBA00023015"/>
    </source>
</evidence>
<dbReference type="AlphaFoldDB" id="A0A0F5NHE5"/>
<dbReference type="Proteomes" id="UP000193781">
    <property type="component" value="Unassembled WGS sequence"/>
</dbReference>
<evidence type="ECO:0000256" key="3">
    <source>
        <dbReference type="SAM" id="Phobius"/>
    </source>
</evidence>
<dbReference type="STRING" id="244292.ABW17_10305"/>
<sequence length="253" mass="26746">MPQWRPGTPIGGDSSGHDEYAMWDAAYVLGSLSSVERREFESHLADCLLCRNAVGELNGMPALLSQLDRYEIAPIDQTDIRAATPSPSNALLPSLLAKVSWRRRQQRIVGWTAGTVAATVLAVGVFVGLAGQSSTSEPMPPQASVSVQPMVQVGTDKLASTVSLVSQRWGTSISMNCVCLAPLNAHHDALAMVVVGRDGSHTRLATWVANPGHTASPAGSSSTRVDQIASVQVVSADDGQVLLERSLGVVEPR</sequence>
<name>A0A0F5NHE5_9MYCO</name>
<gene>
    <name evidence="4" type="ORF">AWC17_24055</name>
</gene>
<dbReference type="EMBL" id="LQPH01000019">
    <property type="protein sequence ID" value="ORW34549.1"/>
    <property type="molecule type" value="Genomic_DNA"/>
</dbReference>
<keyword evidence="3" id="KW-1133">Transmembrane helix</keyword>
<keyword evidence="3" id="KW-0812">Transmembrane</keyword>
<reference evidence="4 5" key="1">
    <citation type="submission" date="2016-01" db="EMBL/GenBank/DDBJ databases">
        <title>The new phylogeny of the genus Mycobacterium.</title>
        <authorList>
            <person name="Tarcisio F."/>
            <person name="Conor M."/>
            <person name="Antonella G."/>
            <person name="Elisabetta G."/>
            <person name="Giulia F.S."/>
            <person name="Sara T."/>
            <person name="Anna F."/>
            <person name="Clotilde B."/>
            <person name="Roberto B."/>
            <person name="Veronica D.S."/>
            <person name="Fabio R."/>
            <person name="Monica P."/>
            <person name="Olivier J."/>
            <person name="Enrico T."/>
            <person name="Nicola S."/>
        </authorList>
    </citation>
    <scope>NUCLEOTIDE SEQUENCE [LARGE SCALE GENOMIC DNA]</scope>
    <source>
        <strain evidence="4 5">DSM 44803</strain>
    </source>
</reference>
<dbReference type="InterPro" id="IPR041916">
    <property type="entry name" value="Anti_sigma_zinc_sf"/>
</dbReference>
<keyword evidence="1" id="KW-0805">Transcription regulation</keyword>
<organism evidence="4 5">
    <name type="scientific">Mycobacterium nebraskense</name>
    <dbReference type="NCBI Taxonomy" id="244292"/>
    <lineage>
        <taxon>Bacteria</taxon>
        <taxon>Bacillati</taxon>
        <taxon>Actinomycetota</taxon>
        <taxon>Actinomycetes</taxon>
        <taxon>Mycobacteriales</taxon>
        <taxon>Mycobacteriaceae</taxon>
        <taxon>Mycobacterium</taxon>
    </lineage>
</organism>
<dbReference type="OrthoDB" id="5242431at2"/>
<evidence type="ECO:0000313" key="5">
    <source>
        <dbReference type="Proteomes" id="UP000193781"/>
    </source>
</evidence>
<dbReference type="Gene3D" id="1.10.10.1320">
    <property type="entry name" value="Anti-sigma factor, zinc-finger domain"/>
    <property type="match status" value="1"/>
</dbReference>
<keyword evidence="5" id="KW-1185">Reference proteome</keyword>
<keyword evidence="2" id="KW-0804">Transcription</keyword>
<comment type="caution">
    <text evidence="4">The sequence shown here is derived from an EMBL/GenBank/DDBJ whole genome shotgun (WGS) entry which is preliminary data.</text>
</comment>
<evidence type="ECO:0008006" key="6">
    <source>
        <dbReference type="Google" id="ProtNLM"/>
    </source>
</evidence>
<proteinExistence type="predicted"/>
<accession>A0A0F5NHE5</accession>